<protein>
    <submittedName>
        <fullName evidence="2">Uncharacterized protein</fullName>
    </submittedName>
</protein>
<dbReference type="EMBL" id="ATMH01010087">
    <property type="protein sequence ID" value="EPY18135.1"/>
    <property type="molecule type" value="Genomic_DNA"/>
</dbReference>
<evidence type="ECO:0000313" key="3">
    <source>
        <dbReference type="Proteomes" id="UP000015354"/>
    </source>
</evidence>
<evidence type="ECO:0000256" key="1">
    <source>
        <dbReference type="SAM" id="MobiDB-lite"/>
    </source>
</evidence>
<sequence length="369" mass="41072">MQTEEFLEAVLRSKMKEYTNKRTSNTLVRRGCAKSDEEEKIIMEDREADHLAKRLLANRAAMNRRVPDYCYTVKAGAVATTFPEQVTPLLSNVDARLVLFSTLRRAFKVFLLTSRMERRLTKLKGRAQDGPANHNVRTPCNPPLSLVTLKLWIEEAPANLTDSSSSLEGFRIPPLSISSPSVRSRRTPFAFKLLGFTQGFPEFSLDLSKYTKAEQDALQPVPATTTAAEDAPPVTTFAKVTSAPVDIETDPTYLLGPSEGAYLQVKYDLRRGGYAVKDCATRKKQRNLKQQSVSMGYFDPVLAQCPRTTMSVSMEEHDSEDEDQSSHAPLPGAPSKVVWGTPPRTNKSMDTAFGEHTLTLNAFVNSFPM</sequence>
<evidence type="ECO:0000313" key="2">
    <source>
        <dbReference type="EMBL" id="EPY18135.1"/>
    </source>
</evidence>
<comment type="caution">
    <text evidence="2">The sequence shown here is derived from an EMBL/GenBank/DDBJ whole genome shotgun (WGS) entry which is preliminary data.</text>
</comment>
<organism evidence="2 3">
    <name type="scientific">Strigomonas culicis</name>
    <dbReference type="NCBI Taxonomy" id="28005"/>
    <lineage>
        <taxon>Eukaryota</taxon>
        <taxon>Discoba</taxon>
        <taxon>Euglenozoa</taxon>
        <taxon>Kinetoplastea</taxon>
        <taxon>Metakinetoplastina</taxon>
        <taxon>Trypanosomatida</taxon>
        <taxon>Trypanosomatidae</taxon>
        <taxon>Strigomonadinae</taxon>
        <taxon>Strigomonas</taxon>
    </lineage>
</organism>
<name>S9V5I7_9TRYP</name>
<proteinExistence type="predicted"/>
<accession>S9V5I7</accession>
<gene>
    <name evidence="2" type="ORF">STCU_10165</name>
</gene>
<reference evidence="2 3" key="1">
    <citation type="journal article" date="2013" name="PLoS ONE">
        <title>Predicting the Proteins of Angomonas deanei, Strigomonas culicis and Their Respective Endosymbionts Reveals New Aspects of the Trypanosomatidae Family.</title>
        <authorList>
            <person name="Motta M.C."/>
            <person name="Martins A.C."/>
            <person name="de Souza S.S."/>
            <person name="Catta-Preta C.M."/>
            <person name="Silva R."/>
            <person name="Klein C.C."/>
            <person name="de Almeida L.G."/>
            <person name="de Lima Cunha O."/>
            <person name="Ciapina L.P."/>
            <person name="Brocchi M."/>
            <person name="Colabardini A.C."/>
            <person name="de Araujo Lima B."/>
            <person name="Machado C.R."/>
            <person name="de Almeida Soares C.M."/>
            <person name="Probst C.M."/>
            <person name="de Menezes C.B."/>
            <person name="Thompson C.E."/>
            <person name="Bartholomeu D.C."/>
            <person name="Gradia D.F."/>
            <person name="Pavoni D.P."/>
            <person name="Grisard E.C."/>
            <person name="Fantinatti-Garboggini F."/>
            <person name="Marchini F.K."/>
            <person name="Rodrigues-Luiz G.F."/>
            <person name="Wagner G."/>
            <person name="Goldman G.H."/>
            <person name="Fietto J.L."/>
            <person name="Elias M.C."/>
            <person name="Goldman M.H."/>
            <person name="Sagot M.F."/>
            <person name="Pereira M."/>
            <person name="Stoco P.H."/>
            <person name="de Mendonca-Neto R.P."/>
            <person name="Teixeira S.M."/>
            <person name="Maciel T.E."/>
            <person name="de Oliveira Mendes T.A."/>
            <person name="Urmenyi T.P."/>
            <person name="de Souza W."/>
            <person name="Schenkman S."/>
            <person name="de Vasconcelos A.T."/>
        </authorList>
    </citation>
    <scope>NUCLEOTIDE SEQUENCE [LARGE SCALE GENOMIC DNA]</scope>
</reference>
<feature type="region of interest" description="Disordered" evidence="1">
    <location>
        <begin position="311"/>
        <end position="350"/>
    </location>
</feature>
<keyword evidence="3" id="KW-1185">Reference proteome</keyword>
<dbReference type="Proteomes" id="UP000015354">
    <property type="component" value="Unassembled WGS sequence"/>
</dbReference>
<dbReference type="AlphaFoldDB" id="S9V5I7"/>